<protein>
    <submittedName>
        <fullName evidence="1">Uncharacterized protein</fullName>
    </submittedName>
</protein>
<name>A0AAT9GAF1_9RICK</name>
<gene>
    <name evidence="1" type="ORF">DMENIID0002_14350</name>
</gene>
<organism evidence="1">
    <name type="scientific">Candidatus Tisiphia endosymbiont of Sergentomyia squamirostris</name>
    <dbReference type="NCBI Taxonomy" id="3113639"/>
    <lineage>
        <taxon>Bacteria</taxon>
        <taxon>Pseudomonadati</taxon>
        <taxon>Pseudomonadota</taxon>
        <taxon>Alphaproteobacteria</taxon>
        <taxon>Rickettsiales</taxon>
        <taxon>Rickettsiaceae</taxon>
        <taxon>Rickettsieae</taxon>
        <taxon>Candidatus Tisiphia</taxon>
    </lineage>
</organism>
<dbReference type="AlphaFoldDB" id="A0AAT9GAF1"/>
<accession>A0AAT9GAF1</accession>
<dbReference type="EMBL" id="AP029170">
    <property type="protein sequence ID" value="BFD46789.1"/>
    <property type="molecule type" value="Genomic_DNA"/>
</dbReference>
<sequence length="50" mass="5517">MVCKDVRLGWKKKPFKYGGKDFLFRGLITCAVTGKVVTAETHSGSVQKTV</sequence>
<reference evidence="1" key="1">
    <citation type="submission" date="2024-01" db="EMBL/GenBank/DDBJ databases">
        <title>Sequencing the genomes of a sandfly, Sergentomyia squamirostris, and its two endosymbionts.</title>
        <authorList>
            <person name="Itokawa K."/>
            <person name="Sanjoba C."/>
        </authorList>
    </citation>
    <scope>NUCLEOTIDE SEQUENCE</scope>
    <source>
        <strain evidence="1">RiSSQ</strain>
    </source>
</reference>
<evidence type="ECO:0000313" key="1">
    <source>
        <dbReference type="EMBL" id="BFD46789.1"/>
    </source>
</evidence>
<proteinExistence type="predicted"/>